<sequence length="348" mass="37354">MCLVSPALVTSSGLDDHQRTAAGIDAIGNMTLYPFDARTLYVLVAVSSATYSACVDRYAGLQTIPAPLPSELLTLQVPSLYIRGLMRQSSGLPDNELTQLKNVPTGLMALSDDDPIQNQDWTSIKHMYDNLDAMRWQKFHLSSDLSGNRLVSFNYVNLSKSLIYSHAIHASGVDGCSLNSFVATAATFDALNALSIATNATATKGLFATTLSRVDAASQWACDSFGGRMRNLAAKVSIPVCITGYALRLGLGLGAVALVFLAALFWGYPKPTQVFNILDKTVVRRSSSSSSVSLMDERGVDLDVAILTPYKIDSSTYAVVGDVSIATGSDVDVWRGHCQGEPIVIKRL</sequence>
<dbReference type="KEGG" id="spar:SPRG_14292"/>
<dbReference type="Proteomes" id="UP000030745">
    <property type="component" value="Unassembled WGS sequence"/>
</dbReference>
<keyword evidence="1" id="KW-1133">Transmembrane helix</keyword>
<keyword evidence="1" id="KW-0472">Membrane</keyword>
<evidence type="ECO:0000313" key="3">
    <source>
        <dbReference type="Proteomes" id="UP000030745"/>
    </source>
</evidence>
<dbReference type="RefSeq" id="XP_012209664.1">
    <property type="nucleotide sequence ID" value="XM_012354274.1"/>
</dbReference>
<keyword evidence="1" id="KW-0812">Transmembrane</keyword>
<feature type="transmembrane region" description="Helical" evidence="1">
    <location>
        <begin position="245"/>
        <end position="268"/>
    </location>
</feature>
<evidence type="ECO:0000256" key="1">
    <source>
        <dbReference type="SAM" id="Phobius"/>
    </source>
</evidence>
<gene>
    <name evidence="2" type="ORF">SPRG_14292</name>
</gene>
<dbReference type="GeneID" id="24136101"/>
<accession>A0A067BYH4</accession>
<protein>
    <submittedName>
        <fullName evidence="2">Uncharacterized protein</fullName>
    </submittedName>
</protein>
<evidence type="ECO:0000313" key="2">
    <source>
        <dbReference type="EMBL" id="KDO19612.1"/>
    </source>
</evidence>
<keyword evidence="3" id="KW-1185">Reference proteome</keyword>
<dbReference type="EMBL" id="KK583341">
    <property type="protein sequence ID" value="KDO19612.1"/>
    <property type="molecule type" value="Genomic_DNA"/>
</dbReference>
<reference evidence="2 3" key="1">
    <citation type="journal article" date="2013" name="PLoS Genet.">
        <title>Distinctive expansion of potential virulence genes in the genome of the oomycete fish pathogen Saprolegnia parasitica.</title>
        <authorList>
            <person name="Jiang R.H."/>
            <person name="de Bruijn I."/>
            <person name="Haas B.J."/>
            <person name="Belmonte R."/>
            <person name="Lobach L."/>
            <person name="Christie J."/>
            <person name="van den Ackerveken G."/>
            <person name="Bottin A."/>
            <person name="Bulone V."/>
            <person name="Diaz-Moreno S.M."/>
            <person name="Dumas B."/>
            <person name="Fan L."/>
            <person name="Gaulin E."/>
            <person name="Govers F."/>
            <person name="Grenville-Briggs L.J."/>
            <person name="Horner N.R."/>
            <person name="Levin J.Z."/>
            <person name="Mammella M."/>
            <person name="Meijer H.J."/>
            <person name="Morris P."/>
            <person name="Nusbaum C."/>
            <person name="Oome S."/>
            <person name="Phillips A.J."/>
            <person name="van Rooyen D."/>
            <person name="Rzeszutek E."/>
            <person name="Saraiva M."/>
            <person name="Secombes C.J."/>
            <person name="Seidl M.F."/>
            <person name="Snel B."/>
            <person name="Stassen J.H."/>
            <person name="Sykes S."/>
            <person name="Tripathy S."/>
            <person name="van den Berg H."/>
            <person name="Vega-Arreguin J.C."/>
            <person name="Wawra S."/>
            <person name="Young S.K."/>
            <person name="Zeng Q."/>
            <person name="Dieguez-Uribeondo J."/>
            <person name="Russ C."/>
            <person name="Tyler B.M."/>
            <person name="van West P."/>
        </authorList>
    </citation>
    <scope>NUCLEOTIDE SEQUENCE [LARGE SCALE GENOMIC DNA]</scope>
    <source>
        <strain evidence="2 3">CBS 223.65</strain>
    </source>
</reference>
<proteinExistence type="predicted"/>
<dbReference type="AlphaFoldDB" id="A0A067BYH4"/>
<name>A0A067BYH4_SAPPC</name>
<organism evidence="2 3">
    <name type="scientific">Saprolegnia parasitica (strain CBS 223.65)</name>
    <dbReference type="NCBI Taxonomy" id="695850"/>
    <lineage>
        <taxon>Eukaryota</taxon>
        <taxon>Sar</taxon>
        <taxon>Stramenopiles</taxon>
        <taxon>Oomycota</taxon>
        <taxon>Saprolegniomycetes</taxon>
        <taxon>Saprolegniales</taxon>
        <taxon>Saprolegniaceae</taxon>
        <taxon>Saprolegnia</taxon>
    </lineage>
</organism>
<dbReference type="VEuPathDB" id="FungiDB:SPRG_14292"/>